<gene>
    <name evidence="1" type="ORF">BDN72DRAFT_941109</name>
</gene>
<sequence>MEVDDDIDPAAHTQMDAAVLGDPSLHHHVQLDLQPDPAHLLALVVLKCKDMAHKIDQSYANMGNARLLTDGNPDVTKLVEDAWSARAFKRIRLLAVLRLPATPNTAFPNLQTTPRKDPSATQDQVTGFFRTYEARLRKYLTEKAWNDYWKAPELCNPAHEHFINDLEIPKVMHDPMLLLHNIGNGIVDKAVLSSLFDGKSKFLVNTSGSGKTRLLIEGLSSNWGFYLTAAKQTAVQVLGSIDVMEAISLHIPQSTGFTEDPQNLAEHLREEAFRHNHLIARRRMHQIITARVVIFEHFLKTAQEIWPDRSIHDFRQHWLFLQLRPLDILKKDIFADLTRLLNDASDSFLMMSSLSGVDTKLLELQSTFELQQDIVCVLDEAQFASGKLTRAFRSEQKPDIKRPVLSRIVNAWSTSTERPMIVSGTEVSIELVLDPKLQYDYIARYMPVTVLESESGKEFLKRAWKWVRGRHRFTASLLSQFLKLLFQSPHKILNAYVKAVCNFEPTDGELSAEQEPDAQLSVIPLPFDFTKIHESYDRLSTLSDVLYTWLTLRKYVPLTESKKQLVQYGFAPFHQGEKDSALVDEPLVFLAAAQEFRTIKDLSMEAHVTNRLVHSEGRGAHFEQFLAIYLASTFSDGCKLSDVFEFAPDVPQWADQEATVVSVDRDGERRQVYPFNLRDRVGGTSGIGFKCSDVDDTWGWFKHLSTLLCFPDIYMGPDVALFARLSSGLVISIVIQIKWNNNILLPRTVRLDATSTVNPAQFYEHKVRQGHCCAGTLQHIKQVEYSVAREDILAGFDDTKPDPEMTKWFEKDSPVLRVIASYPAAVREESLGPCISLDMAKCQNLFDKDRVLKTVADSLEPPGRSKRRVEGDADDPSKKQKK</sequence>
<evidence type="ECO:0000313" key="1">
    <source>
        <dbReference type="EMBL" id="TFK60156.1"/>
    </source>
</evidence>
<organism evidence="1 2">
    <name type="scientific">Pluteus cervinus</name>
    <dbReference type="NCBI Taxonomy" id="181527"/>
    <lineage>
        <taxon>Eukaryota</taxon>
        <taxon>Fungi</taxon>
        <taxon>Dikarya</taxon>
        <taxon>Basidiomycota</taxon>
        <taxon>Agaricomycotina</taxon>
        <taxon>Agaricomycetes</taxon>
        <taxon>Agaricomycetidae</taxon>
        <taxon>Agaricales</taxon>
        <taxon>Pluteineae</taxon>
        <taxon>Pluteaceae</taxon>
        <taxon>Pluteus</taxon>
    </lineage>
</organism>
<dbReference type="EMBL" id="ML208822">
    <property type="protein sequence ID" value="TFK60156.1"/>
    <property type="molecule type" value="Genomic_DNA"/>
</dbReference>
<protein>
    <submittedName>
        <fullName evidence="1">Uncharacterized protein</fullName>
    </submittedName>
</protein>
<accession>A0ACD3A3A1</accession>
<name>A0ACD3A3A1_9AGAR</name>
<keyword evidence="2" id="KW-1185">Reference proteome</keyword>
<reference evidence="1 2" key="1">
    <citation type="journal article" date="2019" name="Nat. Ecol. Evol.">
        <title>Megaphylogeny resolves global patterns of mushroom evolution.</title>
        <authorList>
            <person name="Varga T."/>
            <person name="Krizsan K."/>
            <person name="Foldi C."/>
            <person name="Dima B."/>
            <person name="Sanchez-Garcia M."/>
            <person name="Sanchez-Ramirez S."/>
            <person name="Szollosi G.J."/>
            <person name="Szarkandi J.G."/>
            <person name="Papp V."/>
            <person name="Albert L."/>
            <person name="Andreopoulos W."/>
            <person name="Angelini C."/>
            <person name="Antonin V."/>
            <person name="Barry K.W."/>
            <person name="Bougher N.L."/>
            <person name="Buchanan P."/>
            <person name="Buyck B."/>
            <person name="Bense V."/>
            <person name="Catcheside P."/>
            <person name="Chovatia M."/>
            <person name="Cooper J."/>
            <person name="Damon W."/>
            <person name="Desjardin D."/>
            <person name="Finy P."/>
            <person name="Geml J."/>
            <person name="Haridas S."/>
            <person name="Hughes K."/>
            <person name="Justo A."/>
            <person name="Karasinski D."/>
            <person name="Kautmanova I."/>
            <person name="Kiss B."/>
            <person name="Kocsube S."/>
            <person name="Kotiranta H."/>
            <person name="LaButti K.M."/>
            <person name="Lechner B.E."/>
            <person name="Liimatainen K."/>
            <person name="Lipzen A."/>
            <person name="Lukacs Z."/>
            <person name="Mihaltcheva S."/>
            <person name="Morgado L.N."/>
            <person name="Niskanen T."/>
            <person name="Noordeloos M.E."/>
            <person name="Ohm R.A."/>
            <person name="Ortiz-Santana B."/>
            <person name="Ovrebo C."/>
            <person name="Racz N."/>
            <person name="Riley R."/>
            <person name="Savchenko A."/>
            <person name="Shiryaev A."/>
            <person name="Soop K."/>
            <person name="Spirin V."/>
            <person name="Szebenyi C."/>
            <person name="Tomsovsky M."/>
            <person name="Tulloss R.E."/>
            <person name="Uehling J."/>
            <person name="Grigoriev I.V."/>
            <person name="Vagvolgyi C."/>
            <person name="Papp T."/>
            <person name="Martin F.M."/>
            <person name="Miettinen O."/>
            <person name="Hibbett D.S."/>
            <person name="Nagy L.G."/>
        </authorList>
    </citation>
    <scope>NUCLEOTIDE SEQUENCE [LARGE SCALE GENOMIC DNA]</scope>
    <source>
        <strain evidence="1 2">NL-1719</strain>
    </source>
</reference>
<dbReference type="Proteomes" id="UP000308600">
    <property type="component" value="Unassembled WGS sequence"/>
</dbReference>
<proteinExistence type="predicted"/>
<evidence type="ECO:0000313" key="2">
    <source>
        <dbReference type="Proteomes" id="UP000308600"/>
    </source>
</evidence>